<evidence type="ECO:0000259" key="1">
    <source>
        <dbReference type="PROSITE" id="PS51186"/>
    </source>
</evidence>
<feature type="domain" description="N-acetyltransferase" evidence="1">
    <location>
        <begin position="21"/>
        <end position="120"/>
    </location>
</feature>
<dbReference type="AlphaFoldDB" id="A0A927MIS0"/>
<dbReference type="Gene3D" id="3.40.630.30">
    <property type="match status" value="1"/>
</dbReference>
<proteinExistence type="predicted"/>
<name>A0A927MIS0_9BACL</name>
<reference evidence="2" key="1">
    <citation type="submission" date="2020-10" db="EMBL/GenBank/DDBJ databases">
        <title>Genomic Encyclopedia of Type Strains, Phase IV (KMG-IV): sequencing the most valuable type-strain genomes for metagenomic binning, comparative biology and taxonomic classification.</title>
        <authorList>
            <person name="Goeker M."/>
        </authorList>
    </citation>
    <scope>NUCLEOTIDE SEQUENCE</scope>
    <source>
        <strain evidence="2">DSM 13886</strain>
    </source>
</reference>
<evidence type="ECO:0000313" key="3">
    <source>
        <dbReference type="Proteomes" id="UP000658225"/>
    </source>
</evidence>
<dbReference type="RefSeq" id="WP_192597706.1">
    <property type="nucleotide sequence ID" value="NZ_JADBEL010000003.1"/>
</dbReference>
<dbReference type="PROSITE" id="PS51186">
    <property type="entry name" value="GNAT"/>
    <property type="match status" value="1"/>
</dbReference>
<dbReference type="SUPFAM" id="SSF55729">
    <property type="entry name" value="Acyl-CoA N-acyltransferases (Nat)"/>
    <property type="match status" value="1"/>
</dbReference>
<dbReference type="CDD" id="cd04301">
    <property type="entry name" value="NAT_SF"/>
    <property type="match status" value="1"/>
</dbReference>
<protein>
    <submittedName>
        <fullName evidence="2">GNAT superfamily N-acetyltransferase</fullName>
    </submittedName>
</protein>
<dbReference type="EMBL" id="JADBEL010000003">
    <property type="protein sequence ID" value="MBE1553912.1"/>
    <property type="molecule type" value="Genomic_DNA"/>
</dbReference>
<keyword evidence="3" id="KW-1185">Reference proteome</keyword>
<organism evidence="2 3">
    <name type="scientific">Sporosarcina limicola</name>
    <dbReference type="NCBI Taxonomy" id="34101"/>
    <lineage>
        <taxon>Bacteria</taxon>
        <taxon>Bacillati</taxon>
        <taxon>Bacillota</taxon>
        <taxon>Bacilli</taxon>
        <taxon>Bacillales</taxon>
        <taxon>Caryophanaceae</taxon>
        <taxon>Sporosarcina</taxon>
    </lineage>
</organism>
<evidence type="ECO:0000313" key="2">
    <source>
        <dbReference type="EMBL" id="MBE1553912.1"/>
    </source>
</evidence>
<sequence>MNIEIDKDLSPTNFKLTSVNIKHWNMNTYEEEIKYLQVENEIWPENPTGLEKLREYKSNPYWTSITAFYNDEIIGSVMAWKESDENIGIIENVFVKPDWRSRGLAKHLITEGIRHFYCRT</sequence>
<comment type="caution">
    <text evidence="2">The sequence shown here is derived from an EMBL/GenBank/DDBJ whole genome shotgun (WGS) entry which is preliminary data.</text>
</comment>
<accession>A0A927MIS0</accession>
<dbReference type="InterPro" id="IPR000182">
    <property type="entry name" value="GNAT_dom"/>
</dbReference>
<dbReference type="InterPro" id="IPR016181">
    <property type="entry name" value="Acyl_CoA_acyltransferase"/>
</dbReference>
<dbReference type="GO" id="GO:0016747">
    <property type="term" value="F:acyltransferase activity, transferring groups other than amino-acyl groups"/>
    <property type="evidence" value="ECO:0007669"/>
    <property type="project" value="InterPro"/>
</dbReference>
<gene>
    <name evidence="2" type="ORF">H4683_000986</name>
</gene>
<dbReference type="Proteomes" id="UP000658225">
    <property type="component" value="Unassembled WGS sequence"/>
</dbReference>
<dbReference type="Pfam" id="PF00583">
    <property type="entry name" value="Acetyltransf_1"/>
    <property type="match status" value="1"/>
</dbReference>